<evidence type="ECO:0000259" key="1">
    <source>
        <dbReference type="Pfam" id="PF19124"/>
    </source>
</evidence>
<accession>D8M3F1</accession>
<keyword evidence="3" id="KW-1185">Reference proteome</keyword>
<dbReference type="GeneID" id="24919706"/>
<gene>
    <name evidence="2" type="ORF">GSBLH_T00002548001</name>
</gene>
<evidence type="ECO:0000313" key="2">
    <source>
        <dbReference type="EMBL" id="CBK22424.2"/>
    </source>
</evidence>
<dbReference type="OrthoDB" id="2146144at2759"/>
<protein>
    <recommendedName>
        <fullName evidence="1">DUF5808 domain-containing protein</fullName>
    </recommendedName>
</protein>
<name>D8M3F1_BLAHO</name>
<dbReference type="Proteomes" id="UP000008312">
    <property type="component" value="Unassembled WGS sequence"/>
</dbReference>
<dbReference type="InterPro" id="IPR043831">
    <property type="entry name" value="DUF5808"/>
</dbReference>
<dbReference type="RefSeq" id="XP_012896472.1">
    <property type="nucleotide sequence ID" value="XM_013041018.1"/>
</dbReference>
<dbReference type="InParanoid" id="D8M3F1"/>
<dbReference type="Pfam" id="PF19124">
    <property type="entry name" value="DUF5808"/>
    <property type="match status" value="1"/>
</dbReference>
<sequence>MSEEKKEQIITEEEMKKHYYWYMFYYNPDDSRVIVPKRCKWCGWTVNLGNKKGQFLFGAIMAAVVSSLIYCKNNDVKCSYSFTDLYEMVKKPFSA</sequence>
<dbReference type="AlphaFoldDB" id="D8M3F1"/>
<feature type="domain" description="DUF5808" evidence="1">
    <location>
        <begin position="28"/>
        <end position="53"/>
    </location>
</feature>
<reference evidence="2" key="1">
    <citation type="submission" date="2010-02" db="EMBL/GenBank/DDBJ databases">
        <title>Sequencing and annotation of the Blastocystis hominis genome.</title>
        <authorList>
            <person name="Wincker P."/>
        </authorList>
    </citation>
    <scope>NUCLEOTIDE SEQUENCE</scope>
    <source>
        <strain evidence="2">Singapore isolate B</strain>
    </source>
</reference>
<organism evidence="2">
    <name type="scientific">Blastocystis hominis</name>
    <dbReference type="NCBI Taxonomy" id="12968"/>
    <lineage>
        <taxon>Eukaryota</taxon>
        <taxon>Sar</taxon>
        <taxon>Stramenopiles</taxon>
        <taxon>Bigyra</taxon>
        <taxon>Opalozoa</taxon>
        <taxon>Opalinata</taxon>
        <taxon>Blastocystidae</taxon>
        <taxon>Blastocystis</taxon>
    </lineage>
</organism>
<proteinExistence type="predicted"/>
<evidence type="ECO:0000313" key="3">
    <source>
        <dbReference type="Proteomes" id="UP000008312"/>
    </source>
</evidence>
<dbReference type="EMBL" id="FN668650">
    <property type="protein sequence ID" value="CBK22424.2"/>
    <property type="molecule type" value="Genomic_DNA"/>
</dbReference>